<keyword evidence="2" id="KW-1185">Reference proteome</keyword>
<dbReference type="KEGG" id="fas:105270913"/>
<dbReference type="InterPro" id="IPR003226">
    <property type="entry name" value="MYG1_exonuclease"/>
</dbReference>
<reference evidence="3" key="1">
    <citation type="submission" date="2025-08" db="UniProtKB">
        <authorList>
            <consortium name="RefSeq"/>
        </authorList>
    </citation>
    <scope>IDENTIFICATION</scope>
    <source>
        <strain evidence="3">USDA-PBARC FA_bdor</strain>
        <tissue evidence="3">Whole organism</tissue>
    </source>
</reference>
<evidence type="ECO:0000313" key="3">
    <source>
        <dbReference type="RefSeq" id="XP_011310450.1"/>
    </source>
</evidence>
<evidence type="ECO:0000313" key="2">
    <source>
        <dbReference type="Proteomes" id="UP000694866"/>
    </source>
</evidence>
<dbReference type="AlphaFoldDB" id="A0A9R1TJ92"/>
<dbReference type="GeneID" id="105270913"/>
<dbReference type="Pfam" id="PF03690">
    <property type="entry name" value="MYG1_exonuc"/>
    <property type="match status" value="1"/>
</dbReference>
<proteinExistence type="inferred from homology"/>
<dbReference type="RefSeq" id="XP_011310450.1">
    <property type="nucleotide sequence ID" value="XM_011312148.1"/>
</dbReference>
<dbReference type="Proteomes" id="UP000694866">
    <property type="component" value="Unplaced"/>
</dbReference>
<dbReference type="PANTHER" id="PTHR11215">
    <property type="entry name" value="METAL DEPENDENT HYDROLASE - RELATED"/>
    <property type="match status" value="1"/>
</dbReference>
<sequence length="357" mass="40591">MFRSYSTQLFSKFFSLTVTSRWVSKMPNIKIGTHSGCFHCDEALACFMLKQLPAYSDASIVRSREKEILDGCDIVVDVGGEYDPNKHRYDHHMREFTDTVQSVMKRDDCNWDIKLSSAGLIYCHFGHQVIRQMVPEILDDDDIHNIFKHVYNSLIKEVDAIDNGVPMFDGEPKYYITTNLGARVSRLNPSWNSVGLEPDVQFSKAMELCGEEFKYHVNYAASVWLPARAIVKQTVENRFQVDPSGEILELPKAVPWKDIYFELEKTSPIDPLPKYVIFQDNSWRVQAIPVGLGSFICRLFLPEAWAGLRDDELSKVSGIEDCVFVHSVRFIGANKTRAGALAMARKALQIGKCQSSE</sequence>
<gene>
    <name evidence="3" type="primary">LOC105270913</name>
</gene>
<comment type="similarity">
    <text evidence="1">Belongs to the MYG1 family.</text>
</comment>
<accession>A0A9R1TJ92</accession>
<name>A0A9R1TJ92_9HYME</name>
<dbReference type="PANTHER" id="PTHR11215:SF1">
    <property type="entry name" value="MYG1 EXONUCLEASE"/>
    <property type="match status" value="1"/>
</dbReference>
<evidence type="ECO:0000256" key="1">
    <source>
        <dbReference type="ARBA" id="ARBA00010105"/>
    </source>
</evidence>
<organism evidence="2 3">
    <name type="scientific">Fopius arisanus</name>
    <dbReference type="NCBI Taxonomy" id="64838"/>
    <lineage>
        <taxon>Eukaryota</taxon>
        <taxon>Metazoa</taxon>
        <taxon>Ecdysozoa</taxon>
        <taxon>Arthropoda</taxon>
        <taxon>Hexapoda</taxon>
        <taxon>Insecta</taxon>
        <taxon>Pterygota</taxon>
        <taxon>Neoptera</taxon>
        <taxon>Endopterygota</taxon>
        <taxon>Hymenoptera</taxon>
        <taxon>Apocrita</taxon>
        <taxon>Ichneumonoidea</taxon>
        <taxon>Braconidae</taxon>
        <taxon>Opiinae</taxon>
        <taxon>Fopius</taxon>
    </lineage>
</organism>
<dbReference type="GO" id="GO:0005634">
    <property type="term" value="C:nucleus"/>
    <property type="evidence" value="ECO:0007669"/>
    <property type="project" value="TreeGrafter"/>
</dbReference>
<dbReference type="OrthoDB" id="10265310at2759"/>
<protein>
    <submittedName>
        <fullName evidence="3">UPF0160 protein C27H6.8</fullName>
    </submittedName>
</protein>
<dbReference type="GO" id="GO:0005737">
    <property type="term" value="C:cytoplasm"/>
    <property type="evidence" value="ECO:0007669"/>
    <property type="project" value="TreeGrafter"/>
</dbReference>